<evidence type="ECO:0000259" key="7">
    <source>
        <dbReference type="Pfam" id="PF02771"/>
    </source>
</evidence>
<dbReference type="PANTHER" id="PTHR43884:SF20">
    <property type="entry name" value="ACYL-COA DEHYDROGENASE FADE28"/>
    <property type="match status" value="1"/>
</dbReference>
<protein>
    <submittedName>
        <fullName evidence="8">Alkylation response protein AidB-like acyl-CoA dehydrogenase</fullName>
    </submittedName>
</protein>
<dbReference type="InterPro" id="IPR013786">
    <property type="entry name" value="AcylCoA_DH/ox_N"/>
</dbReference>
<feature type="domain" description="Acyl-CoA dehydrogenase/oxidase C-terminal" evidence="6">
    <location>
        <begin position="230"/>
        <end position="376"/>
    </location>
</feature>
<keyword evidence="4" id="KW-0274">FAD</keyword>
<dbReference type="Gene3D" id="1.20.140.10">
    <property type="entry name" value="Butyryl-CoA Dehydrogenase, subunit A, domain 3"/>
    <property type="match status" value="1"/>
</dbReference>
<dbReference type="GO" id="GO:0050660">
    <property type="term" value="F:flavin adenine dinucleotide binding"/>
    <property type="evidence" value="ECO:0007669"/>
    <property type="project" value="InterPro"/>
</dbReference>
<dbReference type="SUPFAM" id="SSF47203">
    <property type="entry name" value="Acyl-CoA dehydrogenase C-terminal domain-like"/>
    <property type="match status" value="1"/>
</dbReference>
<dbReference type="GO" id="GO:0003995">
    <property type="term" value="F:acyl-CoA dehydrogenase activity"/>
    <property type="evidence" value="ECO:0007669"/>
    <property type="project" value="TreeGrafter"/>
</dbReference>
<evidence type="ECO:0000259" key="6">
    <source>
        <dbReference type="Pfam" id="PF00441"/>
    </source>
</evidence>
<evidence type="ECO:0000256" key="1">
    <source>
        <dbReference type="ARBA" id="ARBA00001974"/>
    </source>
</evidence>
<reference evidence="8 9" key="1">
    <citation type="submission" date="2020-03" db="EMBL/GenBank/DDBJ databases">
        <authorList>
            <consortium name="Genoscope - CEA"/>
            <person name="William W."/>
        </authorList>
    </citation>
    <scope>NUCLEOTIDE SEQUENCE [LARGE SCALE GENOMIC DNA]</scope>
    <source>
        <strain evidence="9">DSM 16959</strain>
    </source>
</reference>
<evidence type="ECO:0000313" key="8">
    <source>
        <dbReference type="EMBL" id="CAB1370636.1"/>
    </source>
</evidence>
<dbReference type="SUPFAM" id="SSF56645">
    <property type="entry name" value="Acyl-CoA dehydrogenase NM domain-like"/>
    <property type="match status" value="1"/>
</dbReference>
<dbReference type="InterPro" id="IPR009100">
    <property type="entry name" value="AcylCoA_DH/oxidase_NM_dom_sf"/>
</dbReference>
<dbReference type="EMBL" id="LR778301">
    <property type="protein sequence ID" value="CAB1370636.1"/>
    <property type="molecule type" value="Genomic_DNA"/>
</dbReference>
<evidence type="ECO:0000256" key="2">
    <source>
        <dbReference type="ARBA" id="ARBA00009347"/>
    </source>
</evidence>
<dbReference type="PANTHER" id="PTHR43884">
    <property type="entry name" value="ACYL-COA DEHYDROGENASE"/>
    <property type="match status" value="1"/>
</dbReference>
<dbReference type="InterPro" id="IPR046373">
    <property type="entry name" value="Acyl-CoA_Oxase/DH_mid-dom_sf"/>
</dbReference>
<comment type="cofactor">
    <cofactor evidence="1">
        <name>FAD</name>
        <dbReference type="ChEBI" id="CHEBI:57692"/>
    </cofactor>
</comment>
<evidence type="ECO:0000256" key="5">
    <source>
        <dbReference type="ARBA" id="ARBA00023002"/>
    </source>
</evidence>
<dbReference type="CDD" id="cd00567">
    <property type="entry name" value="ACAD"/>
    <property type="match status" value="1"/>
</dbReference>
<evidence type="ECO:0000256" key="3">
    <source>
        <dbReference type="ARBA" id="ARBA00022630"/>
    </source>
</evidence>
<keyword evidence="5" id="KW-0560">Oxidoreductase</keyword>
<sequence>MDFVLNDDQEIIRASAQSFLTDHSDSAAVRAAMATPDGIDTALWQQAAAELGWCATDVPEELGGLGLSLVEVALLMEQMGQRLACLPFFATSVLAAGALREAGDADRCGELLGRIAGGELIAAAAFSADDIGWRPGAAATTARRAGSGWLLDGEARCVLHGSAALVFVVAARDEAGALRLFRVEPNDAGVTLTRRKTIDETRPYAILTLKGVNLDDACCLSGVADATAGMMKATAQAMIALAAEQVGAAQTCLDLTVAYVAERKQFGRVIGSFQAVKHRCAEMMVKIEAARSLALGASCRLAVAGPASDEDFAEAEAAKCYATDALFFCAQEAIQLHGGVGFTWEYDPQLYFKRAQATAAWFGSSTALREDIASRVFGR</sequence>
<dbReference type="InterPro" id="IPR037069">
    <property type="entry name" value="AcylCoA_DH/ox_N_sf"/>
</dbReference>
<gene>
    <name evidence="8" type="ORF">DENOEST_3482</name>
</gene>
<dbReference type="Gene3D" id="2.40.110.10">
    <property type="entry name" value="Butyryl-CoA Dehydrogenase, subunit A, domain 2"/>
    <property type="match status" value="1"/>
</dbReference>
<dbReference type="Proteomes" id="UP000515733">
    <property type="component" value="Chromosome"/>
</dbReference>
<organism evidence="8 9">
    <name type="scientific">Denitratisoma oestradiolicum</name>
    <dbReference type="NCBI Taxonomy" id="311182"/>
    <lineage>
        <taxon>Bacteria</taxon>
        <taxon>Pseudomonadati</taxon>
        <taxon>Pseudomonadota</taxon>
        <taxon>Betaproteobacteria</taxon>
        <taxon>Nitrosomonadales</taxon>
        <taxon>Sterolibacteriaceae</taxon>
        <taxon>Denitratisoma</taxon>
    </lineage>
</organism>
<keyword evidence="9" id="KW-1185">Reference proteome</keyword>
<dbReference type="Pfam" id="PF02771">
    <property type="entry name" value="Acyl-CoA_dh_N"/>
    <property type="match status" value="1"/>
</dbReference>
<accession>A0A6S6YD50</accession>
<proteinExistence type="inferred from homology"/>
<feature type="domain" description="Acyl-CoA dehydrogenase/oxidase N-terminal" evidence="7">
    <location>
        <begin position="7"/>
        <end position="119"/>
    </location>
</feature>
<dbReference type="Gene3D" id="1.10.540.10">
    <property type="entry name" value="Acyl-CoA dehydrogenase/oxidase, N-terminal domain"/>
    <property type="match status" value="1"/>
</dbReference>
<dbReference type="Pfam" id="PF00441">
    <property type="entry name" value="Acyl-CoA_dh_1"/>
    <property type="match status" value="1"/>
</dbReference>
<dbReference type="InterPro" id="IPR036250">
    <property type="entry name" value="AcylCo_DH-like_C"/>
</dbReference>
<dbReference type="AlphaFoldDB" id="A0A6S6YD50"/>
<keyword evidence="3" id="KW-0285">Flavoprotein</keyword>
<comment type="similarity">
    <text evidence="2">Belongs to the acyl-CoA dehydrogenase family.</text>
</comment>
<name>A0A6S6YD50_9PROT</name>
<evidence type="ECO:0000313" key="9">
    <source>
        <dbReference type="Proteomes" id="UP000515733"/>
    </source>
</evidence>
<dbReference type="KEGG" id="doe:DENOEST_3482"/>
<dbReference type="InterPro" id="IPR009075">
    <property type="entry name" value="AcylCo_DH/oxidase_C"/>
</dbReference>
<evidence type="ECO:0000256" key="4">
    <source>
        <dbReference type="ARBA" id="ARBA00022827"/>
    </source>
</evidence>
<dbReference type="OrthoDB" id="8523432at2"/>
<dbReference type="RefSeq" id="WP_145769377.1">
    <property type="nucleotide sequence ID" value="NZ_LR778301.1"/>
</dbReference>